<keyword evidence="1" id="KW-0472">Membrane</keyword>
<protein>
    <recommendedName>
        <fullName evidence="4">Pif-6</fullName>
    </recommendedName>
</protein>
<reference evidence="2 3" key="3">
    <citation type="journal article" date="2002" name="J. Gen. Virol.">
        <title>The expansion of a hypervariable, non-hr ori-like region in the genome of Cryptophlebia leucotreta granulovirus provides in vivo evidence for the utilization of baculovirus non-hr oris during replication.</title>
        <authorList>
            <person name="Jehle J.A."/>
        </authorList>
    </citation>
    <scope>NUCLEOTIDE SEQUENCE [LARGE SCALE GENOMIC DNA]</scope>
    <source>
        <strain evidence="2">CV3</strain>
    </source>
</reference>
<keyword evidence="1" id="KW-0812">Transmembrane</keyword>
<sequence length="127" mass="14882">MSLTEVSDPLLDIMERYNWQIVSRQYIEVVPNERKNAWKDLFIMMLSKTPQSYRKNLRRANLENFDYKQPIFYDLKRKQLGLATRDILQSLDPPNDAVFDSSLISPAVVVSGFIMILLSYIIVEGMY</sequence>
<organism evidence="2 3">
    <name type="scientific">Cryptophlebia leucotreta granulosis virus</name>
    <name type="common">ClGV</name>
    <name type="synonym">Cryptophlebia leucotreta granulovirus</name>
    <dbReference type="NCBI Taxonomy" id="35254"/>
    <lineage>
        <taxon>Viruses</taxon>
        <taxon>Viruses incertae sedis</taxon>
        <taxon>Naldaviricetes</taxon>
        <taxon>Lefavirales</taxon>
        <taxon>Baculoviridae</taxon>
        <taxon>Betabaculovirus</taxon>
        <taxon>Betabaculovirus cryleucotretae</taxon>
    </lineage>
</organism>
<dbReference type="KEGG" id="vg:1725012"/>
<dbReference type="EMBL" id="AY229987">
    <property type="protein sequence ID" value="AAQ21699.1"/>
    <property type="molecule type" value="Genomic_DNA"/>
</dbReference>
<evidence type="ECO:0000313" key="2">
    <source>
        <dbReference type="EMBL" id="AAQ21699.1"/>
    </source>
</evidence>
<dbReference type="RefSeq" id="NP_891951.1">
    <property type="nucleotide sequence ID" value="NC_005068.1"/>
</dbReference>
<reference evidence="2 3" key="2">
    <citation type="journal article" date="1994" name="J. Gen. Virol.">
        <title>The granulin gene region of Cryptophlebia leucotreta granulosis virus: sequence analysis and phylogenetic considerations.</title>
        <authorList>
            <person name="Jehle J.A."/>
            <person name="Backhaus H."/>
        </authorList>
    </citation>
    <scope>NUCLEOTIDE SEQUENCE [LARGE SCALE GENOMIC DNA]</scope>
    <source>
        <strain evidence="2">CV3</strain>
    </source>
</reference>
<proteinExistence type="predicted"/>
<evidence type="ECO:0000313" key="3">
    <source>
        <dbReference type="Proteomes" id="UP000203359"/>
    </source>
</evidence>
<keyword evidence="3" id="KW-1185">Reference proteome</keyword>
<evidence type="ECO:0008006" key="4">
    <source>
        <dbReference type="Google" id="ProtNLM"/>
    </source>
</evidence>
<dbReference type="InterPro" id="IPR008005">
    <property type="entry name" value="PIF6"/>
</dbReference>
<evidence type="ECO:0000256" key="1">
    <source>
        <dbReference type="SAM" id="Phobius"/>
    </source>
</evidence>
<dbReference type="OrthoDB" id="18095at10239"/>
<reference evidence="2 3" key="1">
    <citation type="journal article" date="1994" name="J. Gen. Virol.">
        <title>Genome organization of the DNA-binding protein gene region of Cryptophlebia leucotreta granulosis virus is closely related to that of nuclear polyhedrosis viruses.</title>
        <authorList>
            <person name="Jehle J.A."/>
            <person name="Backhaus H."/>
        </authorList>
    </citation>
    <scope>NUCLEOTIDE SEQUENCE [LARGE SCALE GENOMIC DNA]</scope>
    <source>
        <strain evidence="2">CV3</strain>
    </source>
</reference>
<feature type="transmembrane region" description="Helical" evidence="1">
    <location>
        <begin position="103"/>
        <end position="123"/>
    </location>
</feature>
<name>Q7T5I9_GVCL</name>
<organismHost>
    <name type="scientific">Tortricidae</name>
    <dbReference type="NCBI Taxonomy" id="7139"/>
</organismHost>
<accession>Q7T5I9</accession>
<keyword evidence="1" id="KW-1133">Transmembrane helix</keyword>
<reference evidence="2 3" key="4">
    <citation type="journal article" date="2003" name="Virology">
        <title>The genome of the Cryptophlebia leucotreta granulovirus.</title>
        <authorList>
            <person name="Lange M."/>
            <person name="Jehle J.A."/>
        </authorList>
    </citation>
    <scope>NUCLEOTIDE SEQUENCE [LARGE SCALE GENOMIC DNA]</scope>
    <source>
        <strain evidence="2">CV3</strain>
    </source>
</reference>
<dbReference type="GeneID" id="1725012"/>
<dbReference type="Proteomes" id="UP000203359">
    <property type="component" value="Segment"/>
</dbReference>
<dbReference type="Pfam" id="PF05341">
    <property type="entry name" value="PIF6"/>
    <property type="match status" value="1"/>
</dbReference>